<evidence type="ECO:0000256" key="3">
    <source>
        <dbReference type="ARBA" id="ARBA00022801"/>
    </source>
</evidence>
<dbReference type="PANTHER" id="PTHR47962:SF5">
    <property type="entry name" value="ATP-DEPENDENT HELICASE LHR-RELATED"/>
    <property type="match status" value="1"/>
</dbReference>
<evidence type="ECO:0000256" key="5">
    <source>
        <dbReference type="ARBA" id="ARBA00022840"/>
    </source>
</evidence>
<sequence length="1447" mass="157755">MPHKPHPLERFHPVLSAWFVRSFGEPTDVQLRAWDAIQGGGHTLIAAPTGSGKTLAALLPGLELVARAKSGPEPYAPGVRVLYVTPLKALNNDIHHHVVGFAAELDALAAEAASEASWRPITAGVRTGDTPQSTRASMLKRPPDVLVTTPESLYLLLLAEKSRDMLRTVRYVVVDEIHELVPSKRGAHLSLSLERLARLLEDGGGPAPQRVGVSATQKPLETAAAFLAGADASGAFRDAAIVESAMDKTYDIRVTVPDYAVATQDREAVWQALTDRVKQLMGAAKTALVFVNNRRLSERLVLRLNERFGEGFARAHHGSVSRERRLEAERLLKAGELRCLVATSSLELGIDVGHIEIVIQIDSPLSAASGIQRIGRAGHGVGDTSVGRILVRSRGALPETAVLARLVRERDIEPIAMTDAPVDVLAQQLTAAVSAAPSKAETLLSLVRGAAPYRGLPEGTFYSVLNLLAGYYPFAKPVLDWNRDTGELTARSNSRLAAMTGAGTIPSSANYPVYHGETKLQLGDLEEEFVHESSVGDVFQLGAHAWMIREIKHDRVIVSETANRYSEVPFWRGDAGGRGFALGERIGAFVRDFLDRLARQSDFELAEFLARTSGFDARASEELIDLVRRQEAASHMPTDRRLVVERYEDVSGQTHVVVHNYWGRRVNRAWLLALQRIWDESLPFPPYANAKDNGIELVFRSWQADALPRLWALTPETAEAALAEAVPASAMFAVTFRRMAETALLLSRGFARVPSWQKRIRAEELLQASLPFAEKFPLFGAALEECMRELDAASLKRALRRLNDGEIEVVSVESDAPSPLAVQFTLDYVAQMLYEGDAPSEELRRQLQQVSRDMAERMFGEERTKLALDPAALEAEAERLETGGRPVAGPEDVPALLKRRGDLTAAQLEKIAGPDAARWTEAAVAAGRVATVRVAGETRYIARDEVETYARFPADPEAAAFVLLRYIDGVVGFTAEELAERFGLAPADADAQVDRWAAEGRIEPAPFEAPSAGVPTYWTSRKVASRLVRLSLAAVRGGAAPVEPARWQRLLLARHGLDRPAAAAGADALRAALAPLQGLFLPAAQWESTILPARLPGYRKDELDLLCASGELVWLGRRRPGEKEGRIAFFLAGSERLMEGALSFGDAHRDAESAHPELLELLRQRGASFLTRLSADAGEPPSALLPKLVELVWEGRVANDQFAPIRNFLLAKGGLHPKLGSGHGRWYAVEPPSRGPNEEQERAVAWAKQLLLAFGGVTSAIVNAYAPFGWDAALPLFKQLEEWGVVARGLFVEGVTTLQFMERETISALRGWETPPPAEASPTGGVALVSAADPAVPYGVAAPWPDVPGADFARKPGNYLVFADGVWRYWLESNGKHIVRMTESADEAATLFPALRQLLRRGGLKRIRIETWNGRRAADAEDAVRPLLERGADRDGGSLVLWPSSLG</sequence>
<evidence type="ECO:0000256" key="6">
    <source>
        <dbReference type="ARBA" id="ARBA00023125"/>
    </source>
</evidence>
<dbReference type="EMBL" id="VCIW01000009">
    <property type="protein sequence ID" value="TLS51375.1"/>
    <property type="molecule type" value="Genomic_DNA"/>
</dbReference>
<dbReference type="InterPro" id="IPR055367">
    <property type="entry name" value="WH4_Lhr"/>
</dbReference>
<dbReference type="SMART" id="SM00490">
    <property type="entry name" value="HELICc"/>
    <property type="match status" value="1"/>
</dbReference>
<evidence type="ECO:0000259" key="9">
    <source>
        <dbReference type="PROSITE" id="PS51192"/>
    </source>
</evidence>
<dbReference type="InterPro" id="IPR001650">
    <property type="entry name" value="Helicase_C-like"/>
</dbReference>
<evidence type="ECO:0000259" key="10">
    <source>
        <dbReference type="PROSITE" id="PS51194"/>
    </source>
</evidence>
<dbReference type="Pfam" id="PF08494">
    <property type="entry name" value="DEAD_assoc"/>
    <property type="match status" value="1"/>
</dbReference>
<evidence type="ECO:0000313" key="12">
    <source>
        <dbReference type="Proteomes" id="UP000309676"/>
    </source>
</evidence>
<reference evidence="11 12" key="1">
    <citation type="submission" date="2019-05" db="EMBL/GenBank/DDBJ databases">
        <authorList>
            <person name="Narsing Rao M.P."/>
            <person name="Li W.J."/>
        </authorList>
    </citation>
    <scope>NUCLEOTIDE SEQUENCE [LARGE SCALE GENOMIC DNA]</scope>
    <source>
        <strain evidence="11 12">SYSU_K30003</strain>
    </source>
</reference>
<dbReference type="Gene3D" id="3.40.50.300">
    <property type="entry name" value="P-loop containing nucleotide triphosphate hydrolases"/>
    <property type="match status" value="2"/>
</dbReference>
<dbReference type="InterPro" id="IPR055368">
    <property type="entry name" value="WH3_Lhr"/>
</dbReference>
<dbReference type="GO" id="GO:0003677">
    <property type="term" value="F:DNA binding"/>
    <property type="evidence" value="ECO:0007669"/>
    <property type="project" value="UniProtKB-KW"/>
</dbReference>
<dbReference type="PROSITE" id="PS51192">
    <property type="entry name" value="HELICASE_ATP_BIND_1"/>
    <property type="match status" value="1"/>
</dbReference>
<keyword evidence="8" id="KW-0413">Isomerase</keyword>
<organism evidence="11 12">
    <name type="scientific">Paenibacillus antri</name>
    <dbReference type="NCBI Taxonomy" id="2582848"/>
    <lineage>
        <taxon>Bacteria</taxon>
        <taxon>Bacillati</taxon>
        <taxon>Bacillota</taxon>
        <taxon>Bacilli</taxon>
        <taxon>Bacillales</taxon>
        <taxon>Paenibacillaceae</taxon>
        <taxon>Paenibacillus</taxon>
    </lineage>
</organism>
<protein>
    <submittedName>
        <fullName evidence="11">DEAD/DEAH box helicase</fullName>
    </submittedName>
</protein>
<dbReference type="InterPro" id="IPR052511">
    <property type="entry name" value="ATP-dep_Helicase"/>
</dbReference>
<dbReference type="InterPro" id="IPR045628">
    <property type="entry name" value="Lhr_WH_dom"/>
</dbReference>
<feature type="domain" description="Helicase C-terminal" evidence="10">
    <location>
        <begin position="276"/>
        <end position="430"/>
    </location>
</feature>
<dbReference type="RefSeq" id="WP_138194987.1">
    <property type="nucleotide sequence ID" value="NZ_VCIW01000009.1"/>
</dbReference>
<dbReference type="GO" id="GO:0016887">
    <property type="term" value="F:ATP hydrolysis activity"/>
    <property type="evidence" value="ECO:0007669"/>
    <property type="project" value="TreeGrafter"/>
</dbReference>
<keyword evidence="1" id="KW-0547">Nucleotide-binding</keyword>
<dbReference type="GO" id="GO:0005524">
    <property type="term" value="F:ATP binding"/>
    <property type="evidence" value="ECO:0007669"/>
    <property type="project" value="UniProtKB-KW"/>
</dbReference>
<dbReference type="Pfam" id="PF19306">
    <property type="entry name" value="WHD_Lhr"/>
    <property type="match status" value="1"/>
</dbReference>
<dbReference type="InterPro" id="IPR014001">
    <property type="entry name" value="Helicase_ATP-bd"/>
</dbReference>
<evidence type="ECO:0000256" key="8">
    <source>
        <dbReference type="ARBA" id="ARBA00023235"/>
    </source>
</evidence>
<evidence type="ECO:0000256" key="1">
    <source>
        <dbReference type="ARBA" id="ARBA00022741"/>
    </source>
</evidence>
<keyword evidence="7" id="KW-0234">DNA repair</keyword>
<dbReference type="Pfam" id="PF00270">
    <property type="entry name" value="DEAD"/>
    <property type="match status" value="1"/>
</dbReference>
<keyword evidence="12" id="KW-1185">Reference proteome</keyword>
<dbReference type="GO" id="GO:0006281">
    <property type="term" value="P:DNA repair"/>
    <property type="evidence" value="ECO:0007669"/>
    <property type="project" value="UniProtKB-KW"/>
</dbReference>
<keyword evidence="5" id="KW-0067">ATP-binding</keyword>
<dbReference type="PROSITE" id="PS51194">
    <property type="entry name" value="HELICASE_CTER"/>
    <property type="match status" value="1"/>
</dbReference>
<evidence type="ECO:0000256" key="2">
    <source>
        <dbReference type="ARBA" id="ARBA00022763"/>
    </source>
</evidence>
<feature type="domain" description="Helicase ATP-binding" evidence="9">
    <location>
        <begin position="34"/>
        <end position="235"/>
    </location>
</feature>
<dbReference type="InterPro" id="IPR011545">
    <property type="entry name" value="DEAD/DEAH_box_helicase_dom"/>
</dbReference>
<dbReference type="SUPFAM" id="SSF52540">
    <property type="entry name" value="P-loop containing nucleoside triphosphate hydrolases"/>
    <property type="match status" value="1"/>
</dbReference>
<evidence type="ECO:0000313" key="11">
    <source>
        <dbReference type="EMBL" id="TLS51375.1"/>
    </source>
</evidence>
<dbReference type="InterPro" id="IPR055369">
    <property type="entry name" value="WH2_Lhr"/>
</dbReference>
<evidence type="ECO:0000256" key="7">
    <source>
        <dbReference type="ARBA" id="ARBA00023204"/>
    </source>
</evidence>
<keyword evidence="3" id="KW-0378">Hydrolase</keyword>
<dbReference type="OrthoDB" id="9774462at2"/>
<dbReference type="PANTHER" id="PTHR47962">
    <property type="entry name" value="ATP-DEPENDENT HELICASE LHR-RELATED-RELATED"/>
    <property type="match status" value="1"/>
</dbReference>
<name>A0A5R9GIK7_9BACL</name>
<dbReference type="Pfam" id="PF00271">
    <property type="entry name" value="Helicase_C"/>
    <property type="match status" value="1"/>
</dbReference>
<accession>A0A5R9GIK7</accession>
<dbReference type="SMART" id="SM00487">
    <property type="entry name" value="DEXDc"/>
    <property type="match status" value="1"/>
</dbReference>
<keyword evidence="4 11" id="KW-0347">Helicase</keyword>
<keyword evidence="6" id="KW-0238">DNA-binding</keyword>
<keyword evidence="2" id="KW-0227">DNA damage</keyword>
<dbReference type="Proteomes" id="UP000309676">
    <property type="component" value="Unassembled WGS sequence"/>
</dbReference>
<proteinExistence type="predicted"/>
<evidence type="ECO:0000256" key="4">
    <source>
        <dbReference type="ARBA" id="ARBA00022806"/>
    </source>
</evidence>
<dbReference type="Pfam" id="PF23236">
    <property type="entry name" value="WHD_2nd_Lhr"/>
    <property type="match status" value="1"/>
</dbReference>
<dbReference type="Pfam" id="PF23235">
    <property type="entry name" value="WHD_3rd_Lhr"/>
    <property type="match status" value="1"/>
</dbReference>
<dbReference type="InterPro" id="IPR027417">
    <property type="entry name" value="P-loop_NTPase"/>
</dbReference>
<dbReference type="GO" id="GO:0004386">
    <property type="term" value="F:helicase activity"/>
    <property type="evidence" value="ECO:0007669"/>
    <property type="project" value="UniProtKB-KW"/>
</dbReference>
<comment type="caution">
    <text evidence="11">The sequence shown here is derived from an EMBL/GenBank/DDBJ whole genome shotgun (WGS) entry which is preliminary data.</text>
</comment>
<gene>
    <name evidence="11" type="ORF">FE782_14775</name>
</gene>
<dbReference type="InterPro" id="IPR013701">
    <property type="entry name" value="Lhr-like_DEAD/DEAH_assoc"/>
</dbReference>
<dbReference type="Pfam" id="PF23234">
    <property type="entry name" value="WHD_4th_Lhr"/>
    <property type="match status" value="1"/>
</dbReference>